<proteinExistence type="predicted"/>
<accession>A0A3P1VAU8</accession>
<dbReference type="OrthoDB" id="3253759at2"/>
<comment type="caution">
    <text evidence="1">The sequence shown here is derived from an EMBL/GenBank/DDBJ whole genome shotgun (WGS) entry which is preliminary data.</text>
</comment>
<gene>
    <name evidence="1" type="ORF">EII10_01115</name>
</gene>
<dbReference type="AlphaFoldDB" id="A0A3P1VAU8"/>
<name>A0A3P1VAU8_9ACTO</name>
<evidence type="ECO:0000313" key="1">
    <source>
        <dbReference type="EMBL" id="RRD30746.1"/>
    </source>
</evidence>
<dbReference type="EMBL" id="RQZC01000001">
    <property type="protein sequence ID" value="RRD30746.1"/>
    <property type="molecule type" value="Genomic_DNA"/>
</dbReference>
<protein>
    <submittedName>
        <fullName evidence="1">Uncharacterized protein</fullName>
    </submittedName>
</protein>
<sequence>MMPDILQSGQWETRTVSPRGAVELSLVSPVPARLEALGTATRPKHLGASRDALAFPASAVVSGRPVSVRAVCGDDGVFPGDCTVDLAVDCDQGAQSLIIRGIPVAGHSSAPLLQLDRQDGVITVRPGEGGNATLGLGGWLARRSQEAGQALAPTITELVVDTSPSMRHHQERVEALTRFLSDLYTTVGAPPLRLTRASINGADRDGVGAVAPGPAPQGRRVVITDLPLEAGAAESIVIGDPTLAQALHGPGAPFLIPDQDAWHELLRRDPAFTSHSLEALAALAAWICQPSQQSMGVAR</sequence>
<organism evidence="1 2">
    <name type="scientific">Actinomyces bowdenii</name>
    <dbReference type="NCBI Taxonomy" id="131109"/>
    <lineage>
        <taxon>Bacteria</taxon>
        <taxon>Bacillati</taxon>
        <taxon>Actinomycetota</taxon>
        <taxon>Actinomycetes</taxon>
        <taxon>Actinomycetales</taxon>
        <taxon>Actinomycetaceae</taxon>
        <taxon>Actinomyces</taxon>
    </lineage>
</organism>
<keyword evidence="2" id="KW-1185">Reference proteome</keyword>
<dbReference type="Proteomes" id="UP000271272">
    <property type="component" value="Unassembled WGS sequence"/>
</dbReference>
<evidence type="ECO:0000313" key="2">
    <source>
        <dbReference type="Proteomes" id="UP000271272"/>
    </source>
</evidence>
<reference evidence="1 2" key="1">
    <citation type="submission" date="2018-11" db="EMBL/GenBank/DDBJ databases">
        <title>Genomes From Bacteria Associated with the Canine Oral Cavity: a Test Case for Automated Genome-Based Taxonomic Assignment.</title>
        <authorList>
            <person name="Coil D.A."/>
            <person name="Jospin G."/>
            <person name="Darling A.E."/>
            <person name="Wallis C."/>
            <person name="Davis I.J."/>
            <person name="Harris S."/>
            <person name="Eisen J.A."/>
            <person name="Holcombe L.J."/>
            <person name="O'Flynn C."/>
        </authorList>
    </citation>
    <scope>NUCLEOTIDE SEQUENCE [LARGE SCALE GENOMIC DNA]</scope>
    <source>
        <strain evidence="1 2">OH5050</strain>
    </source>
</reference>